<dbReference type="PANTHER" id="PTHR31286:SF99">
    <property type="entry name" value="DUF4283 DOMAIN-CONTAINING PROTEIN"/>
    <property type="match status" value="1"/>
</dbReference>
<gene>
    <name evidence="3" type="primary">LOC107767415</name>
</gene>
<dbReference type="PaxDb" id="4097-A0A1S3XPR1"/>
<dbReference type="OMA" id="FAKEENY"/>
<feature type="region of interest" description="Disordered" evidence="1">
    <location>
        <begin position="31"/>
        <end position="58"/>
    </location>
</feature>
<proteinExistence type="predicted"/>
<evidence type="ECO:0000259" key="2">
    <source>
        <dbReference type="Pfam" id="PF14111"/>
    </source>
</evidence>
<reference evidence="3" key="1">
    <citation type="submission" date="2025-08" db="UniProtKB">
        <authorList>
            <consortium name="RefSeq"/>
        </authorList>
    </citation>
    <scope>IDENTIFICATION</scope>
</reference>
<dbReference type="InterPro" id="IPR040256">
    <property type="entry name" value="At4g02000-like"/>
</dbReference>
<protein>
    <recommendedName>
        <fullName evidence="2">DUF4283 domain-containing protein</fullName>
    </recommendedName>
</protein>
<dbReference type="OrthoDB" id="1750606at2759"/>
<feature type="domain" description="DUF4283" evidence="2">
    <location>
        <begin position="121"/>
        <end position="202"/>
    </location>
</feature>
<feature type="compositionally biased region" description="Basic and acidic residues" evidence="1">
    <location>
        <begin position="39"/>
        <end position="55"/>
    </location>
</feature>
<organism evidence="3">
    <name type="scientific">Nicotiana tabacum</name>
    <name type="common">Common tobacco</name>
    <dbReference type="NCBI Taxonomy" id="4097"/>
    <lineage>
        <taxon>Eukaryota</taxon>
        <taxon>Viridiplantae</taxon>
        <taxon>Streptophyta</taxon>
        <taxon>Embryophyta</taxon>
        <taxon>Tracheophyta</taxon>
        <taxon>Spermatophyta</taxon>
        <taxon>Magnoliopsida</taxon>
        <taxon>eudicotyledons</taxon>
        <taxon>Gunneridae</taxon>
        <taxon>Pentapetalae</taxon>
        <taxon>asterids</taxon>
        <taxon>lamiids</taxon>
        <taxon>Solanales</taxon>
        <taxon>Solanaceae</taxon>
        <taxon>Nicotianoideae</taxon>
        <taxon>Nicotianeae</taxon>
        <taxon>Nicotiana</taxon>
    </lineage>
</organism>
<name>A0A1S3XPR1_TOBAC</name>
<dbReference type="KEGG" id="nta:107767415"/>
<evidence type="ECO:0000313" key="3">
    <source>
        <dbReference type="RefSeq" id="XP_016441911.1"/>
    </source>
</evidence>
<dbReference type="Pfam" id="PF14111">
    <property type="entry name" value="DUF4283"/>
    <property type="match status" value="1"/>
</dbReference>
<accession>A0A1S3XPR1</accession>
<dbReference type="InterPro" id="IPR025558">
    <property type="entry name" value="DUF4283"/>
</dbReference>
<sequence length="229" mass="26538">MPLNDQIEEMPSQSVLNEQVTTRATPDLLINTTPPTDMEICKGKHTDKPEARTKDTTNPTKRMTFLDTLVVGNTANNEPEGSQVTVQQNMISYEQENETNNYPNPEFFILITSSDKERIYKNWTNALIIKMLGKRVGYQFLQKKLRAIWKPTETLSLVDLGRDYYLIKFAKEENYNKTLHEGPWFIGNQSLTVRKWEPRFVASKAALTYSAIWARLPELSTEFYDYDIL</sequence>
<evidence type="ECO:0000256" key="1">
    <source>
        <dbReference type="SAM" id="MobiDB-lite"/>
    </source>
</evidence>
<dbReference type="PANTHER" id="PTHR31286">
    <property type="entry name" value="GLYCINE-RICH CELL WALL STRUCTURAL PROTEIN 1.8-LIKE"/>
    <property type="match status" value="1"/>
</dbReference>
<dbReference type="RefSeq" id="XP_016441911.1">
    <property type="nucleotide sequence ID" value="XM_016586425.1"/>
</dbReference>
<dbReference type="AlphaFoldDB" id="A0A1S3XPR1"/>